<protein>
    <recommendedName>
        <fullName evidence="2">Cyclic nucleotide-binding domain-containing protein</fullName>
    </recommendedName>
</protein>
<evidence type="ECO:0000256" key="1">
    <source>
        <dbReference type="SAM" id="MobiDB-lite"/>
    </source>
</evidence>
<dbReference type="InterPro" id="IPR050503">
    <property type="entry name" value="cAMP-dep_PK_reg_su-like"/>
</dbReference>
<name>A0A836KFY3_9TRYP</name>
<dbReference type="InterPro" id="IPR000595">
    <property type="entry name" value="cNMP-bd_dom"/>
</dbReference>
<dbReference type="InterPro" id="IPR018490">
    <property type="entry name" value="cNMP-bd_dom_sf"/>
</dbReference>
<dbReference type="AlphaFoldDB" id="A0A836KFY3"/>
<dbReference type="GeneID" id="92511484"/>
<dbReference type="GO" id="GO:0005952">
    <property type="term" value="C:cAMP-dependent protein kinase complex"/>
    <property type="evidence" value="ECO:0007669"/>
    <property type="project" value="InterPro"/>
</dbReference>
<dbReference type="EMBL" id="JAFEUZ010000031">
    <property type="protein sequence ID" value="KAG5471277.1"/>
    <property type="molecule type" value="Genomic_DNA"/>
</dbReference>
<comment type="caution">
    <text evidence="3">The sequence shown here is derived from an EMBL/GenBank/DDBJ whole genome shotgun (WGS) entry which is preliminary data.</text>
</comment>
<evidence type="ECO:0000313" key="4">
    <source>
        <dbReference type="Proteomes" id="UP000673552"/>
    </source>
</evidence>
<dbReference type="RefSeq" id="XP_067176251.1">
    <property type="nucleotide sequence ID" value="XM_067318972.1"/>
</dbReference>
<dbReference type="KEGG" id="lmat:92511484"/>
<dbReference type="Proteomes" id="UP000673552">
    <property type="component" value="Unassembled WGS sequence"/>
</dbReference>
<feature type="domain" description="Cyclic nucleotide-binding" evidence="2">
    <location>
        <begin position="158"/>
        <end position="273"/>
    </location>
</feature>
<dbReference type="GO" id="GO:0034236">
    <property type="term" value="F:protein kinase A catalytic subunit binding"/>
    <property type="evidence" value="ECO:0007669"/>
    <property type="project" value="TreeGrafter"/>
</dbReference>
<feature type="domain" description="Cyclic nucleotide-binding" evidence="2">
    <location>
        <begin position="293"/>
        <end position="373"/>
    </location>
</feature>
<accession>A0A836KFY3</accession>
<reference evidence="4" key="1">
    <citation type="journal article" date="2021" name="Microbiol. Resour. Announc.">
        <title>LGAAP: Leishmaniinae Genome Assembly and Annotation Pipeline.</title>
        <authorList>
            <person name="Almutairi H."/>
            <person name="Urbaniak M.D."/>
            <person name="Bates M.D."/>
            <person name="Jariyapan N."/>
            <person name="Kwakye-Nuako G."/>
            <person name="Thomaz-Soccol V."/>
            <person name="Al-Salem W.S."/>
            <person name="Dillon R.J."/>
            <person name="Bates P.A."/>
            <person name="Gatherer D."/>
        </authorList>
    </citation>
    <scope>NUCLEOTIDE SEQUENCE [LARGE SCALE GENOMIC DNA]</scope>
</reference>
<feature type="region of interest" description="Disordered" evidence="1">
    <location>
        <begin position="18"/>
        <end position="59"/>
    </location>
</feature>
<organism evidence="3 4">
    <name type="scientific">Leishmania martiniquensis</name>
    <dbReference type="NCBI Taxonomy" id="1580590"/>
    <lineage>
        <taxon>Eukaryota</taxon>
        <taxon>Discoba</taxon>
        <taxon>Euglenozoa</taxon>
        <taxon>Kinetoplastea</taxon>
        <taxon>Metakinetoplastina</taxon>
        <taxon>Trypanosomatida</taxon>
        <taxon>Trypanosomatidae</taxon>
        <taxon>Leishmaniinae</taxon>
        <taxon>Leishmania</taxon>
    </lineage>
</organism>
<gene>
    <name evidence="3" type="ORF">LSCM1_01350</name>
</gene>
<keyword evidence="4" id="KW-1185">Reference proteome</keyword>
<dbReference type="SUPFAM" id="SSF51206">
    <property type="entry name" value="cAMP-binding domain-like"/>
    <property type="match status" value="3"/>
</dbReference>
<dbReference type="GO" id="GO:0030552">
    <property type="term" value="F:cAMP binding"/>
    <property type="evidence" value="ECO:0007669"/>
    <property type="project" value="TreeGrafter"/>
</dbReference>
<evidence type="ECO:0000259" key="2">
    <source>
        <dbReference type="PROSITE" id="PS50042"/>
    </source>
</evidence>
<feature type="compositionally biased region" description="Polar residues" evidence="1">
    <location>
        <begin position="49"/>
        <end position="59"/>
    </location>
</feature>
<feature type="domain" description="Cyclic nucleotide-binding" evidence="2">
    <location>
        <begin position="589"/>
        <end position="665"/>
    </location>
</feature>
<sequence>MGVCCSSHPTSSVTTVMEEGAKDAPQGGQESQEIPSSTALSEPTVCPITPSNASESDTDTAVSMPFASGSISGVGAEEQCDRDSGSDELASDTHSSTYVRIRGRRGSVSGETDLSDLSGAMWWQQTPHRSGVLRGADADSPGEGALIRKVLCAHPLFALCSQDVFTLQEVAEAFQRHETQPGEVIVSPGDEDAFHVVVQSKAVADLGDGDAATASETAQRQEWAVGHYFGSEGLLYPLYPGDEGAAVRAAGLLDAPVPTVTWGLNRTCYQQLMRIIHNTALYELIKWISQSPLFQHLSRAQIRRLCERAAMVARDPSAHVLQTGEVPTDLLFLISGIVALEQEQGCGGGHSGQTCVPPAALGAGDCVGDAELMPVRYAAGEDANTTASERLTVMASRYTYVVVQAVRAIRIPIEDALAVLSWQDLQHMRERSRNVQEVERRQRQAEDALQHPEEPCFLTSVTDDGKDALELQRGHVNAALPLSGQLLDESAQDVYVKGARATAFFLEQIFPRQTYRRADGRERGLSMATFAPRKRYPAATVLFHVECSAGDEGAMHVSGEFSQSGGENGVASTADTSASAAPSEAPGCLYAVVSGQITLMNRDTGEEIYRVSRGNTLGEELLLPPLISPPGCFSTTTPLRTCAVVSSPNGCEMFELSRPAFREFLQRPYCDALQDWCGMFCVFLFSEYLPELYWRYLFSCTTERVACGGDLVGVRGAPCKWVSLIFDGRIGAYVRGSVEDGGVTQQEGEEVLVASFGVGDIVGGQEVMERRPSSVAYVCKHRAHMLCVPAESFSGLFRPALPYLQRLWSSERYQKVMTVPATEGCLT</sequence>
<dbReference type="OrthoDB" id="260642at2759"/>
<feature type="compositionally biased region" description="Polar residues" evidence="1">
    <location>
        <begin position="28"/>
        <end position="41"/>
    </location>
</feature>
<dbReference type="GO" id="GO:0005829">
    <property type="term" value="C:cytosol"/>
    <property type="evidence" value="ECO:0007669"/>
    <property type="project" value="TreeGrafter"/>
</dbReference>
<dbReference type="PANTHER" id="PTHR11635:SF152">
    <property type="entry name" value="CAMP-DEPENDENT PROTEIN KINASE TYPE I REGULATORY SUBUNIT-RELATED"/>
    <property type="match status" value="1"/>
</dbReference>
<evidence type="ECO:0000313" key="3">
    <source>
        <dbReference type="EMBL" id="KAG5471277.1"/>
    </source>
</evidence>
<dbReference type="GO" id="GO:0004862">
    <property type="term" value="F:cAMP-dependent protein kinase inhibitor activity"/>
    <property type="evidence" value="ECO:0007669"/>
    <property type="project" value="TreeGrafter"/>
</dbReference>
<dbReference type="PANTHER" id="PTHR11635">
    <property type="entry name" value="CAMP-DEPENDENT PROTEIN KINASE REGULATORY CHAIN"/>
    <property type="match status" value="1"/>
</dbReference>
<proteinExistence type="predicted"/>
<dbReference type="PROSITE" id="PS50042">
    <property type="entry name" value="CNMP_BINDING_3"/>
    <property type="match status" value="3"/>
</dbReference>
<feature type="region of interest" description="Disordered" evidence="1">
    <location>
        <begin position="72"/>
        <end position="97"/>
    </location>
</feature>
<reference evidence="4" key="2">
    <citation type="journal article" date="2021" name="Sci. Data">
        <title>Chromosome-scale genome sequencing, assembly and annotation of six genomes from subfamily Leishmaniinae.</title>
        <authorList>
            <person name="Almutairi H."/>
            <person name="Urbaniak M.D."/>
            <person name="Bates M.D."/>
            <person name="Jariyapan N."/>
            <person name="Kwakye-Nuako G."/>
            <person name="Thomaz Soccol V."/>
            <person name="Al-Salem W.S."/>
            <person name="Dillon R.J."/>
            <person name="Bates P.A."/>
            <person name="Gatherer D."/>
        </authorList>
    </citation>
    <scope>NUCLEOTIDE SEQUENCE [LARGE SCALE GENOMIC DNA]</scope>
</reference>
<dbReference type="Gene3D" id="2.60.120.10">
    <property type="entry name" value="Jelly Rolls"/>
    <property type="match status" value="4"/>
</dbReference>
<dbReference type="InterPro" id="IPR014710">
    <property type="entry name" value="RmlC-like_jellyroll"/>
</dbReference>